<keyword evidence="3" id="KW-1185">Reference proteome</keyword>
<reference evidence="2 3" key="1">
    <citation type="submission" date="2024-09" db="EMBL/GenBank/DDBJ databases">
        <title>Itraconazole resistance in Madurella fahalii resulting from another homologue of gene encoding cytochrome P450 14-alpha sterol demethylase (CYP51).</title>
        <authorList>
            <person name="Yoshioka I."/>
            <person name="Fahal A.H."/>
            <person name="Kaneko S."/>
            <person name="Yaguchi T."/>
        </authorList>
    </citation>
    <scope>NUCLEOTIDE SEQUENCE [LARGE SCALE GENOMIC DNA]</scope>
    <source>
        <strain evidence="2 3">IFM 68171</strain>
    </source>
</reference>
<dbReference type="Pfam" id="PF24120">
    <property type="entry name" value="SsdA_C"/>
    <property type="match status" value="1"/>
</dbReference>
<sequence length="243" mass="27663">MVQGHFYYVCEYLYQSADADLFLTGVEHHSFRFKPTHPEDYDDDEKDKDGIITDHTVTGRTALHFASCEMYPRIVELLLKGERTRMKRVPAIDFAKDDEVNTKQRSRAILYTKDVHERNLDRRAIVNLLVSQADTTATTAQETRKLGGFTFTRATTPGSFLTLVANFDVPDAWKTVGVLYRGLHFPPVAAMSGWAHRDDLAANIQIAGEEWTDAVRQIYDYIGHGMAPLCYILQELPSPLYRS</sequence>
<dbReference type="EMBL" id="BAAFSV010000004">
    <property type="protein sequence ID" value="GAB1318001.1"/>
    <property type="molecule type" value="Genomic_DNA"/>
</dbReference>
<comment type="caution">
    <text evidence="2">The sequence shown here is derived from an EMBL/GenBank/DDBJ whole genome shotgun (WGS) entry which is preliminary data.</text>
</comment>
<dbReference type="Pfam" id="PF00023">
    <property type="entry name" value="Ank"/>
    <property type="match status" value="1"/>
</dbReference>
<dbReference type="GeneID" id="98178954"/>
<evidence type="ECO:0000313" key="3">
    <source>
        <dbReference type="Proteomes" id="UP001628179"/>
    </source>
</evidence>
<proteinExistence type="predicted"/>
<organism evidence="2 3">
    <name type="scientific">Madurella fahalii</name>
    <dbReference type="NCBI Taxonomy" id="1157608"/>
    <lineage>
        <taxon>Eukaryota</taxon>
        <taxon>Fungi</taxon>
        <taxon>Dikarya</taxon>
        <taxon>Ascomycota</taxon>
        <taxon>Pezizomycotina</taxon>
        <taxon>Sordariomycetes</taxon>
        <taxon>Sordariomycetidae</taxon>
        <taxon>Sordariales</taxon>
        <taxon>Sordariales incertae sedis</taxon>
        <taxon>Madurella</taxon>
    </lineage>
</organism>
<accession>A0ABQ0GJQ9</accession>
<evidence type="ECO:0000313" key="2">
    <source>
        <dbReference type="EMBL" id="GAB1318001.1"/>
    </source>
</evidence>
<feature type="domain" description="Single-strand DNA deaminase toxin A-like C-terminal" evidence="1">
    <location>
        <begin position="189"/>
        <end position="228"/>
    </location>
</feature>
<dbReference type="InterPro" id="IPR002110">
    <property type="entry name" value="Ankyrin_rpt"/>
</dbReference>
<evidence type="ECO:0000259" key="1">
    <source>
        <dbReference type="Pfam" id="PF24120"/>
    </source>
</evidence>
<protein>
    <recommendedName>
        <fullName evidence="1">Single-strand DNA deaminase toxin A-like C-terminal domain-containing protein</fullName>
    </recommendedName>
</protein>
<dbReference type="InterPro" id="IPR057517">
    <property type="entry name" value="SsdA-like_C"/>
</dbReference>
<gene>
    <name evidence="2" type="ORF">MFIFM68171_08211</name>
</gene>
<dbReference type="Proteomes" id="UP001628179">
    <property type="component" value="Unassembled WGS sequence"/>
</dbReference>
<dbReference type="RefSeq" id="XP_070919732.1">
    <property type="nucleotide sequence ID" value="XM_071063631.1"/>
</dbReference>
<name>A0ABQ0GJQ9_9PEZI</name>